<dbReference type="Pfam" id="PF04860">
    <property type="entry name" value="Phage_portal"/>
    <property type="match status" value="1"/>
</dbReference>
<protein>
    <submittedName>
        <fullName evidence="2">Phage portal protein</fullName>
    </submittedName>
</protein>
<evidence type="ECO:0000313" key="2">
    <source>
        <dbReference type="EMBL" id="MBD7895165.1"/>
    </source>
</evidence>
<dbReference type="InterPro" id="IPR006427">
    <property type="entry name" value="Portal_HK97"/>
</dbReference>
<comment type="caution">
    <text evidence="2">The sequence shown here is derived from an EMBL/GenBank/DDBJ whole genome shotgun (WGS) entry which is preliminary data.</text>
</comment>
<keyword evidence="3" id="KW-1185">Reference proteome</keyword>
<proteinExistence type="predicted"/>
<dbReference type="NCBIfam" id="TIGR01537">
    <property type="entry name" value="portal_HK97"/>
    <property type="match status" value="1"/>
</dbReference>
<feature type="region of interest" description="Disordered" evidence="1">
    <location>
        <begin position="345"/>
        <end position="377"/>
    </location>
</feature>
<evidence type="ECO:0000256" key="1">
    <source>
        <dbReference type="SAM" id="MobiDB-lite"/>
    </source>
</evidence>
<dbReference type="InterPro" id="IPR006944">
    <property type="entry name" value="Phage/GTA_portal"/>
</dbReference>
<feature type="compositionally biased region" description="Polar residues" evidence="1">
    <location>
        <begin position="367"/>
        <end position="377"/>
    </location>
</feature>
<dbReference type="RefSeq" id="WP_191684503.1">
    <property type="nucleotide sequence ID" value="NZ_JACSQW010000012.1"/>
</dbReference>
<evidence type="ECO:0000313" key="3">
    <source>
        <dbReference type="Proteomes" id="UP000616837"/>
    </source>
</evidence>
<accession>A0ABR8PCY7</accession>
<name>A0ABR8PCY7_9LACO</name>
<dbReference type="EMBL" id="JACSQW010000012">
    <property type="protein sequence ID" value="MBD7895165.1"/>
    <property type="molecule type" value="Genomic_DNA"/>
</dbReference>
<gene>
    <name evidence="2" type="ORF">H9564_05515</name>
</gene>
<dbReference type="Proteomes" id="UP000616837">
    <property type="component" value="Unassembled WGS sequence"/>
</dbReference>
<organism evidence="2 3">
    <name type="scientific">Limosilactobacillus avistercoris</name>
    <dbReference type="NCBI Taxonomy" id="2762243"/>
    <lineage>
        <taxon>Bacteria</taxon>
        <taxon>Bacillati</taxon>
        <taxon>Bacillota</taxon>
        <taxon>Bacilli</taxon>
        <taxon>Lactobacillales</taxon>
        <taxon>Lactobacillaceae</taxon>
        <taxon>Limosilactobacillus</taxon>
    </lineage>
</organism>
<sequence length="377" mass="41866">MSLFDNWFSKNTTTTNHDPFLDALVSISSDDPYAYVSPSNLRNSDVFTAINIIASDIASNPVLCDTDVINKEINSSPNDTMDGFHFKFALAANMLLNGNSFAEILPNHNLRFIPNNQMTVSQDTITGRLKYTYSPNGKIKRVIPPNKVLHFKYFTLDGVSGLSPLYALKDELGVQNAGNKLLLNFFNNGIHGTTVVKVNQADLNPESIKNIRKKFDDANSGPNSMKTVVVDDSMDVSNLSLNTDVLKLVNSNDWTTRQIAKAFGLPVERLGLENEHSNQQQSNLQYLQSTLQHYFDCFTSELSKKFGKDFTFNTDKLLSLDPATIQQQAIDGYNNGLLTRNEARSKLGLPPTSDGDSFNDDSEKGMNENNGRSPIND</sequence>
<reference evidence="2 3" key="1">
    <citation type="submission" date="2020-08" db="EMBL/GenBank/DDBJ databases">
        <title>A Genomic Blueprint of the Chicken Gut Microbiome.</title>
        <authorList>
            <person name="Gilroy R."/>
            <person name="Ravi A."/>
            <person name="Getino M."/>
            <person name="Pursley I."/>
            <person name="Horton D.L."/>
            <person name="Alikhan N.-F."/>
            <person name="Baker D."/>
            <person name="Gharbi K."/>
            <person name="Hall N."/>
            <person name="Watson M."/>
            <person name="Adriaenssens E.M."/>
            <person name="Foster-Nyarko E."/>
            <person name="Jarju S."/>
            <person name="Secka A."/>
            <person name="Antonio M."/>
            <person name="Oren A."/>
            <person name="Chaudhuri R."/>
            <person name="La Ragione R.M."/>
            <person name="Hildebrand F."/>
            <person name="Pallen M.J."/>
        </authorList>
    </citation>
    <scope>NUCLEOTIDE SEQUENCE [LARGE SCALE GENOMIC DNA]</scope>
    <source>
        <strain evidence="2 3">Sa3CUN2</strain>
    </source>
</reference>